<comment type="similarity">
    <text evidence="1 4">Belongs to the eukaryotic ribosomal protein eL13 family.</text>
</comment>
<dbReference type="Proteomes" id="UP000013776">
    <property type="component" value="Unassembled WGS sequence"/>
</dbReference>
<protein>
    <recommendedName>
        <fullName evidence="4">60S ribosomal protein L13</fullName>
    </recommendedName>
</protein>
<sequence>MAIKHNNVLPRNHFRKDWQSRVKTWFDQPGKKLRRRHARVEKASKVAPRPTDALRPVVHCPTSKYNMKVRAGRGFSLEELKAAGIPRQFAKSIGIAVDHRRQNRSQESIDANVARLNAYKSQLILFPRKHGKSKKGDSDASTIAEAKQNSVAATFPITQPKPDLTPRAITSEEKEGSRYHDQRMERSNKRLAGKRAAAAKKAAEEAEAKAKK</sequence>
<proteinExistence type="inferred from homology"/>
<dbReference type="InterPro" id="IPR001380">
    <property type="entry name" value="Ribosomal_eL13"/>
</dbReference>
<dbReference type="VEuPathDB" id="FungiDB:TAPDE_004236"/>
<dbReference type="Gene3D" id="1.20.5.110">
    <property type="match status" value="1"/>
</dbReference>
<dbReference type="PANTHER" id="PTHR11722">
    <property type="entry name" value="60S RIBOSOMAL PROTEIN L13"/>
    <property type="match status" value="1"/>
</dbReference>
<keyword evidence="3 4" id="KW-0687">Ribonucleoprotein</keyword>
<gene>
    <name evidence="6" type="ORF">TAPDE_004236</name>
</gene>
<comment type="caution">
    <text evidence="6">The sequence shown here is derived from an EMBL/GenBank/DDBJ whole genome shotgun (WGS) entry which is preliminary data.</text>
</comment>
<dbReference type="PROSITE" id="PS01104">
    <property type="entry name" value="RIBOSOMAL_L13E"/>
    <property type="match status" value="1"/>
</dbReference>
<dbReference type="AlphaFoldDB" id="R4XE11"/>
<evidence type="ECO:0000256" key="2">
    <source>
        <dbReference type="ARBA" id="ARBA00022980"/>
    </source>
</evidence>
<dbReference type="InterPro" id="IPR018256">
    <property type="entry name" value="Ribosomal_eL13_CS"/>
</dbReference>
<dbReference type="eggNOG" id="KOG3295">
    <property type="taxonomic scope" value="Eukaryota"/>
</dbReference>
<evidence type="ECO:0000256" key="3">
    <source>
        <dbReference type="ARBA" id="ARBA00023274"/>
    </source>
</evidence>
<evidence type="ECO:0000313" key="7">
    <source>
        <dbReference type="Proteomes" id="UP000013776"/>
    </source>
</evidence>
<keyword evidence="7" id="KW-1185">Reference proteome</keyword>
<keyword evidence="2 4" id="KW-0689">Ribosomal protein</keyword>
<reference evidence="6 7" key="1">
    <citation type="journal article" date="2013" name="MBio">
        <title>Genome sequencing of the plant pathogen Taphrina deformans, the causal agent of peach leaf curl.</title>
        <authorList>
            <person name="Cisse O.H."/>
            <person name="Almeida J.M.G.C.F."/>
            <person name="Fonseca A."/>
            <person name="Kumar A.A."/>
            <person name="Salojaervi J."/>
            <person name="Overmyer K."/>
            <person name="Hauser P.M."/>
            <person name="Pagni M."/>
        </authorList>
    </citation>
    <scope>NUCLEOTIDE SEQUENCE [LARGE SCALE GENOMIC DNA]</scope>
    <source>
        <strain evidence="7">PYCC 5710 / ATCC 11124 / CBS 356.35 / IMI 108563 / JCM 9778 / NBRC 8474</strain>
    </source>
</reference>
<feature type="region of interest" description="Disordered" evidence="5">
    <location>
        <begin position="151"/>
        <end position="212"/>
    </location>
</feature>
<dbReference type="PANTHER" id="PTHR11722:SF0">
    <property type="entry name" value="LARGE RIBOSOMAL SUBUNIT PROTEIN EL13"/>
    <property type="match status" value="1"/>
</dbReference>
<feature type="compositionally biased region" description="Basic and acidic residues" evidence="5">
    <location>
        <begin position="170"/>
        <end position="188"/>
    </location>
</feature>
<dbReference type="EMBL" id="CAHR02000187">
    <property type="protein sequence ID" value="CCG83902.1"/>
    <property type="molecule type" value="Genomic_DNA"/>
</dbReference>
<accession>R4XE11</accession>
<evidence type="ECO:0000256" key="5">
    <source>
        <dbReference type="SAM" id="MobiDB-lite"/>
    </source>
</evidence>
<organism evidence="6 7">
    <name type="scientific">Taphrina deformans (strain PYCC 5710 / ATCC 11124 / CBS 356.35 / IMI 108563 / JCM 9778 / NBRC 8474)</name>
    <name type="common">Peach leaf curl fungus</name>
    <name type="synonym">Lalaria deformans</name>
    <dbReference type="NCBI Taxonomy" id="1097556"/>
    <lineage>
        <taxon>Eukaryota</taxon>
        <taxon>Fungi</taxon>
        <taxon>Dikarya</taxon>
        <taxon>Ascomycota</taxon>
        <taxon>Taphrinomycotina</taxon>
        <taxon>Taphrinomycetes</taxon>
        <taxon>Taphrinales</taxon>
        <taxon>Taphrinaceae</taxon>
        <taxon>Taphrina</taxon>
    </lineage>
</organism>
<dbReference type="GO" id="GO:0006412">
    <property type="term" value="P:translation"/>
    <property type="evidence" value="ECO:0007669"/>
    <property type="project" value="InterPro"/>
</dbReference>
<evidence type="ECO:0000313" key="6">
    <source>
        <dbReference type="EMBL" id="CCG83902.1"/>
    </source>
</evidence>
<evidence type="ECO:0000256" key="4">
    <source>
        <dbReference type="RuleBase" id="RU000572"/>
    </source>
</evidence>
<dbReference type="Pfam" id="PF01294">
    <property type="entry name" value="Ribosomal_L13e"/>
    <property type="match status" value="1"/>
</dbReference>
<evidence type="ECO:0000256" key="1">
    <source>
        <dbReference type="ARBA" id="ARBA00005640"/>
    </source>
</evidence>
<dbReference type="STRING" id="1097556.R4XE11"/>
<dbReference type="GO" id="GO:0003735">
    <property type="term" value="F:structural constituent of ribosome"/>
    <property type="evidence" value="ECO:0007669"/>
    <property type="project" value="InterPro"/>
</dbReference>
<dbReference type="GO" id="GO:0022625">
    <property type="term" value="C:cytosolic large ribosomal subunit"/>
    <property type="evidence" value="ECO:0007669"/>
    <property type="project" value="TreeGrafter"/>
</dbReference>
<feature type="compositionally biased region" description="Basic and acidic residues" evidence="5">
    <location>
        <begin position="201"/>
        <end position="212"/>
    </location>
</feature>
<dbReference type="HAMAP" id="MF_00499">
    <property type="entry name" value="Ribosomal_eL13"/>
    <property type="match status" value="1"/>
</dbReference>
<dbReference type="OrthoDB" id="10264538at2759"/>
<dbReference type="GO" id="GO:0003723">
    <property type="term" value="F:RNA binding"/>
    <property type="evidence" value="ECO:0007669"/>
    <property type="project" value="TreeGrafter"/>
</dbReference>
<name>R4XE11_TAPDE</name>